<accession>A0A6J5NH47</accession>
<keyword evidence="1" id="KW-1133">Transmembrane helix</keyword>
<keyword evidence="1" id="KW-0812">Transmembrane</keyword>
<keyword evidence="1" id="KW-0472">Membrane</keyword>
<evidence type="ECO:0000313" key="3">
    <source>
        <dbReference type="EMBL" id="CAB4158243.1"/>
    </source>
</evidence>
<proteinExistence type="predicted"/>
<sequence length="90" mass="9388">MLDLSWFLADTATIILIANAYFKLVVTFSTFHYLLIPITPIDPLKVDFGAGAFFVGDGVGVGGLKVVGFGVGVDVGVFGVEGEEVTFTGG</sequence>
<organism evidence="3">
    <name type="scientific">uncultured Caudovirales phage</name>
    <dbReference type="NCBI Taxonomy" id="2100421"/>
    <lineage>
        <taxon>Viruses</taxon>
        <taxon>Duplodnaviria</taxon>
        <taxon>Heunggongvirae</taxon>
        <taxon>Uroviricota</taxon>
        <taxon>Caudoviricetes</taxon>
        <taxon>Peduoviridae</taxon>
        <taxon>Maltschvirus</taxon>
        <taxon>Maltschvirus maltsch</taxon>
    </lineage>
</organism>
<reference evidence="3" key="1">
    <citation type="submission" date="2020-04" db="EMBL/GenBank/DDBJ databases">
        <authorList>
            <person name="Chiriac C."/>
            <person name="Salcher M."/>
            <person name="Ghai R."/>
            <person name="Kavagutti S V."/>
        </authorList>
    </citation>
    <scope>NUCLEOTIDE SEQUENCE</scope>
</reference>
<gene>
    <name evidence="2" type="ORF">UFOVP429_56</name>
    <name evidence="3" type="ORF">UFOVP696_111</name>
</gene>
<dbReference type="EMBL" id="LR796666">
    <property type="protein sequence ID" value="CAB4158243.1"/>
    <property type="molecule type" value="Genomic_DNA"/>
</dbReference>
<dbReference type="EMBL" id="LR796484">
    <property type="protein sequence ID" value="CAB4147928.1"/>
    <property type="molecule type" value="Genomic_DNA"/>
</dbReference>
<name>A0A6J5NH47_9CAUD</name>
<feature type="transmembrane region" description="Helical" evidence="1">
    <location>
        <begin position="12"/>
        <end position="35"/>
    </location>
</feature>
<evidence type="ECO:0000313" key="2">
    <source>
        <dbReference type="EMBL" id="CAB4147928.1"/>
    </source>
</evidence>
<protein>
    <submittedName>
        <fullName evidence="3">Uncharacterized protein</fullName>
    </submittedName>
</protein>
<evidence type="ECO:0000256" key="1">
    <source>
        <dbReference type="SAM" id="Phobius"/>
    </source>
</evidence>